<dbReference type="SMART" id="SM00421">
    <property type="entry name" value="HTH_LUXR"/>
    <property type="match status" value="1"/>
</dbReference>
<evidence type="ECO:0000259" key="5">
    <source>
        <dbReference type="PROSITE" id="PS50110"/>
    </source>
</evidence>
<dbReference type="SMART" id="SM00448">
    <property type="entry name" value="REC"/>
    <property type="match status" value="1"/>
</dbReference>
<evidence type="ECO:0000313" key="6">
    <source>
        <dbReference type="EMBL" id="RJQ85480.1"/>
    </source>
</evidence>
<organism evidence="6 7">
    <name type="scientific">Amycolatopsis panacis</name>
    <dbReference type="NCBI Taxonomy" id="2340917"/>
    <lineage>
        <taxon>Bacteria</taxon>
        <taxon>Bacillati</taxon>
        <taxon>Actinomycetota</taxon>
        <taxon>Actinomycetes</taxon>
        <taxon>Pseudonocardiales</taxon>
        <taxon>Pseudonocardiaceae</taxon>
        <taxon>Amycolatopsis</taxon>
    </lineage>
</organism>
<keyword evidence="1 6" id="KW-0238">DNA-binding</keyword>
<dbReference type="InterPro" id="IPR016032">
    <property type="entry name" value="Sig_transdc_resp-reg_C-effctor"/>
</dbReference>
<dbReference type="GO" id="GO:0000160">
    <property type="term" value="P:phosphorelay signal transduction system"/>
    <property type="evidence" value="ECO:0007669"/>
    <property type="project" value="InterPro"/>
</dbReference>
<evidence type="ECO:0000256" key="2">
    <source>
        <dbReference type="PROSITE-ProRule" id="PRU00169"/>
    </source>
</evidence>
<keyword evidence="7" id="KW-1185">Reference proteome</keyword>
<dbReference type="CDD" id="cd06170">
    <property type="entry name" value="LuxR_C_like"/>
    <property type="match status" value="1"/>
</dbReference>
<feature type="region of interest" description="Disordered" evidence="3">
    <location>
        <begin position="216"/>
        <end position="260"/>
    </location>
</feature>
<proteinExistence type="predicted"/>
<evidence type="ECO:0000313" key="7">
    <source>
        <dbReference type="Proteomes" id="UP000285112"/>
    </source>
</evidence>
<feature type="domain" description="Response regulatory" evidence="5">
    <location>
        <begin position="5"/>
        <end position="122"/>
    </location>
</feature>
<evidence type="ECO:0000259" key="4">
    <source>
        <dbReference type="PROSITE" id="PS50043"/>
    </source>
</evidence>
<dbReference type="InterPro" id="IPR011006">
    <property type="entry name" value="CheY-like_superfamily"/>
</dbReference>
<dbReference type="PRINTS" id="PR00038">
    <property type="entry name" value="HTHLUXR"/>
</dbReference>
<dbReference type="SUPFAM" id="SSF46894">
    <property type="entry name" value="C-terminal effector domain of the bipartite response regulators"/>
    <property type="match status" value="1"/>
</dbReference>
<accession>A0A419I4R7</accession>
<dbReference type="InterPro" id="IPR000792">
    <property type="entry name" value="Tscrpt_reg_LuxR_C"/>
</dbReference>
<feature type="compositionally biased region" description="Basic residues" evidence="3">
    <location>
        <begin position="244"/>
        <end position="254"/>
    </location>
</feature>
<dbReference type="AlphaFoldDB" id="A0A419I4R7"/>
<dbReference type="GO" id="GO:0003677">
    <property type="term" value="F:DNA binding"/>
    <property type="evidence" value="ECO:0007669"/>
    <property type="project" value="UniProtKB-KW"/>
</dbReference>
<feature type="domain" description="HTH luxR-type" evidence="4">
    <location>
        <begin position="150"/>
        <end position="215"/>
    </location>
</feature>
<dbReference type="PROSITE" id="PS50043">
    <property type="entry name" value="HTH_LUXR_2"/>
    <property type="match status" value="1"/>
</dbReference>
<dbReference type="SUPFAM" id="SSF52172">
    <property type="entry name" value="CheY-like"/>
    <property type="match status" value="1"/>
</dbReference>
<dbReference type="GO" id="GO:0006355">
    <property type="term" value="P:regulation of DNA-templated transcription"/>
    <property type="evidence" value="ECO:0007669"/>
    <property type="project" value="InterPro"/>
</dbReference>
<dbReference type="EMBL" id="QZFV01000078">
    <property type="protein sequence ID" value="RJQ85480.1"/>
    <property type="molecule type" value="Genomic_DNA"/>
</dbReference>
<sequence>MERIRVFLVDDHQMLTEALAILLRDDPAVSVVGRGASDDPHLTATVSRLLPDVITVEVAAEGSHSGRLVERLIGAARDTHVVVLTSSRDPRQAADVVRAGAAAWVSKQCSAQYFVTVVCGVCRGEAFFPVDLLGDVLRELREDAGLARRHNVLLDVLTTRECEILTGMVAGWSSARISGELALSPHTVRSHIRDILGKLDVHSRLEAVQKARAAGVAPAGAEAVDPRNCHPASEVTHLPVGKSRGAKPAHRGNRSNRTPS</sequence>
<evidence type="ECO:0000256" key="3">
    <source>
        <dbReference type="SAM" id="MobiDB-lite"/>
    </source>
</evidence>
<dbReference type="OrthoDB" id="9808843at2"/>
<comment type="caution">
    <text evidence="2">Lacks conserved residue(s) required for the propagation of feature annotation.</text>
</comment>
<dbReference type="PROSITE" id="PS50110">
    <property type="entry name" value="RESPONSE_REGULATORY"/>
    <property type="match status" value="1"/>
</dbReference>
<dbReference type="Pfam" id="PF00072">
    <property type="entry name" value="Response_reg"/>
    <property type="match status" value="1"/>
</dbReference>
<protein>
    <submittedName>
        <fullName evidence="6">DNA-binding response regulator</fullName>
    </submittedName>
</protein>
<dbReference type="Gene3D" id="3.40.50.2300">
    <property type="match status" value="1"/>
</dbReference>
<dbReference type="RefSeq" id="WP_120023796.1">
    <property type="nucleotide sequence ID" value="NZ_QZFV01000078.1"/>
</dbReference>
<dbReference type="Pfam" id="PF00196">
    <property type="entry name" value="GerE"/>
    <property type="match status" value="1"/>
</dbReference>
<dbReference type="Proteomes" id="UP000285112">
    <property type="component" value="Unassembled WGS sequence"/>
</dbReference>
<dbReference type="InterPro" id="IPR039420">
    <property type="entry name" value="WalR-like"/>
</dbReference>
<gene>
    <name evidence="6" type="ORF">D5S19_13930</name>
</gene>
<comment type="caution">
    <text evidence="6">The sequence shown here is derived from an EMBL/GenBank/DDBJ whole genome shotgun (WGS) entry which is preliminary data.</text>
</comment>
<name>A0A419I4R7_9PSEU</name>
<evidence type="ECO:0000256" key="1">
    <source>
        <dbReference type="ARBA" id="ARBA00023125"/>
    </source>
</evidence>
<reference evidence="6 7" key="1">
    <citation type="submission" date="2018-09" db="EMBL/GenBank/DDBJ databases">
        <title>YIM PH 21725 draft genome.</title>
        <authorList>
            <person name="Miao C."/>
        </authorList>
    </citation>
    <scope>NUCLEOTIDE SEQUENCE [LARGE SCALE GENOMIC DNA]</scope>
    <source>
        <strain evidence="7">YIM PH21725</strain>
    </source>
</reference>
<dbReference type="PANTHER" id="PTHR43214">
    <property type="entry name" value="TWO-COMPONENT RESPONSE REGULATOR"/>
    <property type="match status" value="1"/>
</dbReference>
<dbReference type="InterPro" id="IPR001789">
    <property type="entry name" value="Sig_transdc_resp-reg_receiver"/>
</dbReference>